<feature type="coiled-coil region" evidence="2">
    <location>
        <begin position="452"/>
        <end position="486"/>
    </location>
</feature>
<evidence type="ECO:0000259" key="5">
    <source>
        <dbReference type="Pfam" id="PF06470"/>
    </source>
</evidence>
<dbReference type="PANTHER" id="PTHR43977">
    <property type="entry name" value="STRUCTURAL MAINTENANCE OF CHROMOSOMES PROTEIN 3"/>
    <property type="match status" value="1"/>
</dbReference>
<dbReference type="EnsemblMetazoa" id="XM_022789783">
    <property type="protein sequence ID" value="XP_022645518"/>
    <property type="gene ID" value="LOC111243752"/>
</dbReference>
<dbReference type="InterPro" id="IPR027417">
    <property type="entry name" value="P-loop_NTPase"/>
</dbReference>
<dbReference type="SUPFAM" id="SSF75553">
    <property type="entry name" value="Smc hinge domain"/>
    <property type="match status" value="1"/>
</dbReference>
<keyword evidence="7" id="KW-1185">Reference proteome</keyword>
<accession>A0A7M7J7H4</accession>
<dbReference type="InterPro" id="IPR010935">
    <property type="entry name" value="SMC_hinge"/>
</dbReference>
<dbReference type="Gene3D" id="3.40.50.300">
    <property type="entry name" value="P-loop containing nucleotide triphosphate hydrolases"/>
    <property type="match status" value="2"/>
</dbReference>
<dbReference type="GeneID" id="111243752"/>
<evidence type="ECO:0000256" key="1">
    <source>
        <dbReference type="ARBA" id="ARBA00023054"/>
    </source>
</evidence>
<name>A0A7M7J7H4_VARDE</name>
<feature type="compositionally biased region" description="Polar residues" evidence="3">
    <location>
        <begin position="16"/>
        <end position="25"/>
    </location>
</feature>
<dbReference type="RefSeq" id="XP_022645518.1">
    <property type="nucleotide sequence ID" value="XM_022789783.1"/>
</dbReference>
<feature type="region of interest" description="Disordered" evidence="3">
    <location>
        <begin position="1"/>
        <end position="25"/>
    </location>
</feature>
<dbReference type="InterPro" id="IPR003395">
    <property type="entry name" value="RecF/RecN/SMC_N"/>
</dbReference>
<dbReference type="OrthoDB" id="10072614at2759"/>
<dbReference type="GO" id="GO:0051276">
    <property type="term" value="P:chromosome organization"/>
    <property type="evidence" value="ECO:0007669"/>
    <property type="project" value="InterPro"/>
</dbReference>
<dbReference type="SUPFAM" id="SSF52540">
    <property type="entry name" value="P-loop containing nucleoside triphosphate hydrolases"/>
    <property type="match status" value="1"/>
</dbReference>
<evidence type="ECO:0000259" key="4">
    <source>
        <dbReference type="Pfam" id="PF02463"/>
    </source>
</evidence>
<evidence type="ECO:0008006" key="8">
    <source>
        <dbReference type="Google" id="ProtNLM"/>
    </source>
</evidence>
<dbReference type="Gene3D" id="1.20.1060.20">
    <property type="match status" value="1"/>
</dbReference>
<dbReference type="EnsemblMetazoa" id="XM_022789784">
    <property type="protein sequence ID" value="XP_022645519"/>
    <property type="gene ID" value="LOC111243752"/>
</dbReference>
<protein>
    <recommendedName>
        <fullName evidence="8">Structural maintenance of chromosomes protein</fullName>
    </recommendedName>
</protein>
<evidence type="ECO:0000313" key="6">
    <source>
        <dbReference type="EnsemblMetazoa" id="XP_022645517"/>
    </source>
</evidence>
<dbReference type="EnsemblMetazoa" id="XM_022789782">
    <property type="protein sequence ID" value="XP_022645517"/>
    <property type="gene ID" value="LOC111243752"/>
</dbReference>
<feature type="domain" description="SMC hinge" evidence="5">
    <location>
        <begin position="555"/>
        <end position="645"/>
    </location>
</feature>
<feature type="coiled-coil region" evidence="2">
    <location>
        <begin position="836"/>
        <end position="863"/>
    </location>
</feature>
<dbReference type="RefSeq" id="XP_022645517.1">
    <property type="nucleotide sequence ID" value="XM_022789782.1"/>
</dbReference>
<evidence type="ECO:0000256" key="2">
    <source>
        <dbReference type="SAM" id="Coils"/>
    </source>
</evidence>
<keyword evidence="1 2" id="KW-0175">Coiled coil</keyword>
<feature type="coiled-coil region" evidence="2">
    <location>
        <begin position="380"/>
        <end position="407"/>
    </location>
</feature>
<dbReference type="GO" id="GO:0005524">
    <property type="term" value="F:ATP binding"/>
    <property type="evidence" value="ECO:0007669"/>
    <property type="project" value="InterPro"/>
</dbReference>
<dbReference type="RefSeq" id="XP_022645519.1">
    <property type="nucleotide sequence ID" value="XM_022789784.1"/>
</dbReference>
<dbReference type="Pfam" id="PF02463">
    <property type="entry name" value="SMC_N"/>
    <property type="match status" value="1"/>
</dbReference>
<proteinExistence type="predicted"/>
<evidence type="ECO:0000313" key="7">
    <source>
        <dbReference type="Proteomes" id="UP000594260"/>
    </source>
</evidence>
<dbReference type="GO" id="GO:0005694">
    <property type="term" value="C:chromosome"/>
    <property type="evidence" value="ECO:0007669"/>
    <property type="project" value="InterPro"/>
</dbReference>
<organism evidence="6 7">
    <name type="scientific">Varroa destructor</name>
    <name type="common">Honeybee mite</name>
    <dbReference type="NCBI Taxonomy" id="109461"/>
    <lineage>
        <taxon>Eukaryota</taxon>
        <taxon>Metazoa</taxon>
        <taxon>Ecdysozoa</taxon>
        <taxon>Arthropoda</taxon>
        <taxon>Chelicerata</taxon>
        <taxon>Arachnida</taxon>
        <taxon>Acari</taxon>
        <taxon>Parasitiformes</taxon>
        <taxon>Mesostigmata</taxon>
        <taxon>Gamasina</taxon>
        <taxon>Dermanyssoidea</taxon>
        <taxon>Varroidae</taxon>
        <taxon>Varroa</taxon>
    </lineage>
</organism>
<feature type="coiled-coil region" evidence="2">
    <location>
        <begin position="230"/>
        <end position="296"/>
    </location>
</feature>
<sequence length="1233" mass="140155">MMSNGPAPKRTRFAEDSQTSVDGSLAEPSTNRVYIKKIEMKRFRSFADTTIEFHPGINLLVGQNGSGKSSIIKAVELCLAAIQTSYKKSALSNARTTFLSPIVTSGKQQQPTVLKIVLGDVNTQQSPGSAELGEHHIRVEAHFNRDSTQLQILYNIDGQNVTFAQLHERLRSIGVTTKSVQFIRQNQPFSSDEFESGTLMKQLSNLVDAAVWKHWQKWAEHIRESGAEAVTKAAQDIDRAEAILKQLKDASTLQAKYLALKKQKRKLELQLNGDELRALKSQIVKLELDLSQVSKSYWPIATSLEEILSTRKALQSQLSSARLYGAEGAFIRKQLVILQNQLNTLNNDLNSKQTYVKKLRVDVFKCQSTESKIRSLETQISESADSLQQMASRIKDLEDEIGTKAARKDALIRVLTARTHGEQGVLDSMEDARITRETQTLKMMIPKYKSKMNMLKASKHDKERTIKELGEKLKTVQDQLRAHSSAEDDLQDRRNLLLNENQLIISEIIKISNNSSSFELESAREQLAAAMGPLANVYFRIPDIYERLRHYKDFDGFCGCILDLIHVDEAYRVAVRAAEEFLYSFVVPNLEIADLFAKVLVELQLNDESIRVIVLDNYNYKRAEESTAGPPGATPLEDYVALDDRDEFRKSPKLRSQIFQIIAAELRNFWLLGSETYELENIEDTLQLFDDRRFSKLTFVSPTGDIITRHGVTARTCSPYHDIISIYEKFKRLSRTEHAPNQRIAIYKKNERKICEKLANNQSALATERGVIAELSYEHVNVLHRKVMLEKMLIIDEHIMKIYGDRYERAEKELQMRNYYVNEVSRLAKEDEQYSEDELRTELKDIAEELHQLNAELTSFMEQHGNTQVEHAALQSERIGLQEQLLRQYDDWAIYQDSLIGEAASRITCIKRHIAETNRRLAGYETRLADLSSRIPDTIDAENKLTQAIETGDIHTSSVGMIEDQMTAMRARLTNLRGRYNYLGGNPDDTASDDVSKENDEEVVATEEEMRTQLKDLCEQLLEFPAESFLLDETMADKLADQLEKYRNFYDALRYVVETGLDMVETNFIQLRRAVERSALSDIGEQMQKVFSSIVPQGQVTWIPVYSSQGEGDQSENESDLVSLEVKARFGPTEPLRGIDMFSGGQRAIMSLVLATAGSCICQQQILLLDEVDASLDELHCTRLAELLKDISTRTQVVLISHRFDSDKASFVDQVHKVVRYDGTTFVEPVISV</sequence>
<dbReference type="KEGG" id="vde:111243752"/>
<evidence type="ECO:0000256" key="3">
    <source>
        <dbReference type="SAM" id="MobiDB-lite"/>
    </source>
</evidence>
<dbReference type="AlphaFoldDB" id="A0A7M7J7H4"/>
<dbReference type="InParanoid" id="A0A7M7J7H4"/>
<reference evidence="6" key="1">
    <citation type="submission" date="2021-01" db="UniProtKB">
        <authorList>
            <consortium name="EnsemblMetazoa"/>
        </authorList>
    </citation>
    <scope>IDENTIFICATION</scope>
</reference>
<dbReference type="Pfam" id="PF06470">
    <property type="entry name" value="SMC_hinge"/>
    <property type="match status" value="1"/>
</dbReference>
<dbReference type="Proteomes" id="UP000594260">
    <property type="component" value="Unplaced"/>
</dbReference>
<feature type="domain" description="RecF/RecN/SMC N-terminal" evidence="4">
    <location>
        <begin position="34"/>
        <end position="1206"/>
    </location>
</feature>
<dbReference type="InterPro" id="IPR036277">
    <property type="entry name" value="SMC_hinge_sf"/>
</dbReference>